<dbReference type="CDD" id="cd03450">
    <property type="entry name" value="NodN"/>
    <property type="match status" value="1"/>
</dbReference>
<comment type="caution">
    <text evidence="3">The sequence shown here is derived from an EMBL/GenBank/DDBJ whole genome shotgun (WGS) entry which is preliminary data.</text>
</comment>
<dbReference type="RefSeq" id="WP_043125656.1">
    <property type="nucleotide sequence ID" value="NZ_JTDL01000141.1"/>
</dbReference>
<dbReference type="InterPro" id="IPR002539">
    <property type="entry name" value="MaoC-like_dom"/>
</dbReference>
<evidence type="ECO:0000313" key="4">
    <source>
        <dbReference type="Proteomes" id="UP000030982"/>
    </source>
</evidence>
<dbReference type="OrthoDB" id="9801735at2"/>
<dbReference type="Proteomes" id="UP000030982">
    <property type="component" value="Unassembled WGS sequence"/>
</dbReference>
<protein>
    <submittedName>
        <fullName evidence="3">Enoyl-CoA hydratase</fullName>
    </submittedName>
</protein>
<accession>A0A0B2AHP6</accession>
<proteinExistence type="inferred from homology"/>
<evidence type="ECO:0000313" key="3">
    <source>
        <dbReference type="EMBL" id="KHL01351.1"/>
    </source>
</evidence>
<dbReference type="InterPro" id="IPR039375">
    <property type="entry name" value="NodN-like"/>
</dbReference>
<dbReference type="EMBL" id="JTDL01000141">
    <property type="protein sequence ID" value="KHL01351.1"/>
    <property type="molecule type" value="Genomic_DNA"/>
</dbReference>
<dbReference type="AlphaFoldDB" id="A0A0B2AHP6"/>
<dbReference type="PANTHER" id="PTHR42993">
    <property type="entry name" value="MAOC-LIKE DEHYDRATASE DOMAIN-CONTAINING PROTEIN"/>
    <property type="match status" value="1"/>
</dbReference>
<gene>
    <name evidence="3" type="ORF">LK10_15775</name>
</gene>
<comment type="similarity">
    <text evidence="1">Belongs to the enoyl-CoA hydratase/isomerase family.</text>
</comment>
<name>A0A0B2AHP6_9MICC</name>
<dbReference type="Gene3D" id="3.10.129.10">
    <property type="entry name" value="Hotdog Thioesterase"/>
    <property type="match status" value="1"/>
</dbReference>
<evidence type="ECO:0000259" key="2">
    <source>
        <dbReference type="Pfam" id="PF01575"/>
    </source>
</evidence>
<evidence type="ECO:0000256" key="1">
    <source>
        <dbReference type="ARBA" id="ARBA00005254"/>
    </source>
</evidence>
<dbReference type="SUPFAM" id="SSF54637">
    <property type="entry name" value="Thioesterase/thiol ester dehydrase-isomerase"/>
    <property type="match status" value="1"/>
</dbReference>
<organism evidence="3 4">
    <name type="scientific">Sinomonas humi</name>
    <dbReference type="NCBI Taxonomy" id="1338436"/>
    <lineage>
        <taxon>Bacteria</taxon>
        <taxon>Bacillati</taxon>
        <taxon>Actinomycetota</taxon>
        <taxon>Actinomycetes</taxon>
        <taxon>Micrococcales</taxon>
        <taxon>Micrococcaceae</taxon>
        <taxon>Sinomonas</taxon>
    </lineage>
</organism>
<dbReference type="Pfam" id="PF01575">
    <property type="entry name" value="MaoC_dehydratas"/>
    <property type="match status" value="1"/>
</dbReference>
<dbReference type="InterPro" id="IPR029069">
    <property type="entry name" value="HotDog_dom_sf"/>
</dbReference>
<dbReference type="STRING" id="1338436.LK10_15775"/>
<keyword evidence="4" id="KW-1185">Reference proteome</keyword>
<dbReference type="PANTHER" id="PTHR42993:SF1">
    <property type="entry name" value="MAOC-LIKE DEHYDRATASE DOMAIN-CONTAINING PROTEIN"/>
    <property type="match status" value="1"/>
</dbReference>
<reference evidence="3 4" key="1">
    <citation type="submission" date="2014-09" db="EMBL/GenBank/DDBJ databases">
        <title>Genome sequence of Sinomonas sp. MUSC 117.</title>
        <authorList>
            <person name="Lee L.-H."/>
        </authorList>
    </citation>
    <scope>NUCLEOTIDE SEQUENCE [LARGE SCALE GENOMIC DNA]</scope>
    <source>
        <strain evidence="3 4">MUSC 117</strain>
    </source>
</reference>
<sequence>MTRRFTSLAELREALGEAIGPSEPLVVTQERIDAFADVTDDYQWIHTDPVQAATGPYGSTIAHGYLTLSLIPQFGRQLFSIEFGSARVNYGVNKVRFPSPTRVNDPLRATVTFADIAETAGGTMLTARYVIDAGSNKPACVAETLVLIAS</sequence>
<feature type="domain" description="MaoC-like" evidence="2">
    <location>
        <begin position="14"/>
        <end position="119"/>
    </location>
</feature>